<organism evidence="19 20">
    <name type="scientific">Clupea harengus</name>
    <name type="common">Atlantic herring</name>
    <dbReference type="NCBI Taxonomy" id="7950"/>
    <lineage>
        <taxon>Eukaryota</taxon>
        <taxon>Metazoa</taxon>
        <taxon>Chordata</taxon>
        <taxon>Craniata</taxon>
        <taxon>Vertebrata</taxon>
        <taxon>Euteleostomi</taxon>
        <taxon>Actinopterygii</taxon>
        <taxon>Neopterygii</taxon>
        <taxon>Teleostei</taxon>
        <taxon>Clupei</taxon>
        <taxon>Clupeiformes</taxon>
        <taxon>Clupeoidei</taxon>
        <taxon>Clupeidae</taxon>
        <taxon>Clupea</taxon>
    </lineage>
</organism>
<keyword evidence="6" id="KW-1000">Mitochondrion outer membrane</keyword>
<reference evidence="20" key="1">
    <citation type="submission" date="2025-08" db="UniProtKB">
        <authorList>
            <consortium name="RefSeq"/>
        </authorList>
    </citation>
    <scope>IDENTIFICATION</scope>
</reference>
<evidence type="ECO:0000256" key="12">
    <source>
        <dbReference type="ARBA" id="ARBA00023242"/>
    </source>
</evidence>
<dbReference type="SUPFAM" id="SSF48452">
    <property type="entry name" value="TPR-like"/>
    <property type="match status" value="1"/>
</dbReference>
<feature type="compositionally biased region" description="Acidic residues" evidence="17">
    <location>
        <begin position="235"/>
        <end position="246"/>
    </location>
</feature>
<evidence type="ECO:0000256" key="18">
    <source>
        <dbReference type="SAM" id="Phobius"/>
    </source>
</evidence>
<keyword evidence="5 18" id="KW-0812">Transmembrane</keyword>
<evidence type="ECO:0000256" key="17">
    <source>
        <dbReference type="SAM" id="MobiDB-lite"/>
    </source>
</evidence>
<proteinExistence type="inferred from homology"/>
<feature type="region of interest" description="Disordered" evidence="17">
    <location>
        <begin position="137"/>
        <end position="162"/>
    </location>
</feature>
<evidence type="ECO:0000256" key="14">
    <source>
        <dbReference type="ARBA" id="ARBA00039962"/>
    </source>
</evidence>
<keyword evidence="19" id="KW-1185">Reference proteome</keyword>
<evidence type="ECO:0000313" key="20">
    <source>
        <dbReference type="RefSeq" id="XP_012682105.2"/>
    </source>
</evidence>
<protein>
    <recommendedName>
        <fullName evidence="14">Regulator of microtubule dynamics protein 3</fullName>
    </recommendedName>
    <alternativeName>
        <fullName evidence="15">Protein FAM82A2</fullName>
    </alternativeName>
    <alternativeName>
        <fullName evidence="16">Protein FAM82C</fullName>
    </alternativeName>
</protein>
<dbReference type="CTD" id="55177"/>
<evidence type="ECO:0000256" key="15">
    <source>
        <dbReference type="ARBA" id="ARBA00041608"/>
    </source>
</evidence>
<sequence length="510" mass="56573">MLASGIMNTCGKNGLIGLGIGATAGAGVVGYLIYKEVSRKRNEDVDVPPTSPTTLVVSTHDVDGPYTRALEVQVSPSEVAAVGSALQGLSTEQQVELRNRLDDVLTCVAGLRSEVSELRSGLQDIAQKIIEDVKKGLEESQRGRRRRHLMPRERTDSMSSSSIYFSASAGPASMYGGESEAGYMTANAESDYTDRETDRETDKEDDREEDKESEEEEDDEDRSTATVLTLRQEDSQAEEDDEEEADREWPTMAPMVPMVTDVPSAELALLLSQSDLLHEGDGGAKKEGFLLLNSNKPQYSDSTEFLWRLARAFNDMYEITEDKEEKRSYAEQGRDEAEAALKRNGLNAECHKWFALLTGLTSQYESMHGKLKSSHILKEHLDRAIALRDDDPFCFYLLGRWCYEVSMLGWLEKKAAAALYQTPPSSTVHEALEHFLRAEELSPGFSKTVRVYIAKCHKELGNTSEASNWARLAIQMPSVSSEETSNSALEEDLKALINTSSDRSPSNGDY</sequence>
<dbReference type="Pfam" id="PF21033">
    <property type="entry name" value="RMD1-3"/>
    <property type="match status" value="1"/>
</dbReference>
<evidence type="ECO:0000256" key="9">
    <source>
        <dbReference type="ARBA" id="ARBA00023128"/>
    </source>
</evidence>
<evidence type="ECO:0000256" key="3">
    <source>
        <dbReference type="ARBA" id="ARBA00004647"/>
    </source>
</evidence>
<keyword evidence="12" id="KW-0539">Nucleus</keyword>
<dbReference type="GO" id="GO:0005876">
    <property type="term" value="C:spindle microtubule"/>
    <property type="evidence" value="ECO:0007669"/>
    <property type="project" value="TreeGrafter"/>
</dbReference>
<dbReference type="KEGG" id="char:105899456"/>
<keyword evidence="4" id="KW-0963">Cytoplasm</keyword>
<comment type="similarity">
    <text evidence="13">Belongs to the RMDN family.</text>
</comment>
<evidence type="ECO:0000256" key="8">
    <source>
        <dbReference type="ARBA" id="ARBA00023054"/>
    </source>
</evidence>
<gene>
    <name evidence="20" type="primary">rmdn3</name>
</gene>
<dbReference type="InterPro" id="IPR011990">
    <property type="entry name" value="TPR-like_helical_dom_sf"/>
</dbReference>
<dbReference type="AlphaFoldDB" id="A0A6P3VV62"/>
<accession>A0A6P3VV62</accession>
<evidence type="ECO:0000256" key="16">
    <source>
        <dbReference type="ARBA" id="ARBA00041960"/>
    </source>
</evidence>
<feature type="transmembrane region" description="Helical" evidence="18">
    <location>
        <begin position="15"/>
        <end position="34"/>
    </location>
</feature>
<dbReference type="OrthoDB" id="512473at2759"/>
<evidence type="ECO:0000256" key="10">
    <source>
        <dbReference type="ARBA" id="ARBA00023136"/>
    </source>
</evidence>
<feature type="compositionally biased region" description="Basic and acidic residues" evidence="17">
    <location>
        <begin position="192"/>
        <end position="204"/>
    </location>
</feature>
<dbReference type="GO" id="GO:0005634">
    <property type="term" value="C:nucleus"/>
    <property type="evidence" value="ECO:0007669"/>
    <property type="project" value="UniProtKB-SubCell"/>
</dbReference>
<keyword evidence="10 18" id="KW-0472">Membrane</keyword>
<evidence type="ECO:0000256" key="2">
    <source>
        <dbReference type="ARBA" id="ARBA00004572"/>
    </source>
</evidence>
<dbReference type="InterPro" id="IPR049039">
    <property type="entry name" value="RMD1-3_a_helical_rpt"/>
</dbReference>
<evidence type="ECO:0000256" key="11">
    <source>
        <dbReference type="ARBA" id="ARBA00023212"/>
    </source>
</evidence>
<name>A0A6P3VV62_CLUHA</name>
<dbReference type="GeneID" id="105899456"/>
<evidence type="ECO:0000256" key="4">
    <source>
        <dbReference type="ARBA" id="ARBA00022490"/>
    </source>
</evidence>
<evidence type="ECO:0000256" key="5">
    <source>
        <dbReference type="ARBA" id="ARBA00022692"/>
    </source>
</evidence>
<dbReference type="GO" id="GO:0008017">
    <property type="term" value="F:microtubule binding"/>
    <property type="evidence" value="ECO:0007669"/>
    <property type="project" value="TreeGrafter"/>
</dbReference>
<evidence type="ECO:0000313" key="19">
    <source>
        <dbReference type="Proteomes" id="UP000515152"/>
    </source>
</evidence>
<feature type="region of interest" description="Disordered" evidence="17">
    <location>
        <begin position="186"/>
        <end position="249"/>
    </location>
</feature>
<keyword evidence="7 18" id="KW-1133">Transmembrane helix</keyword>
<comment type="subcellular location">
    <subcellularLocation>
        <location evidence="3">Cytoplasm</location>
        <location evidence="3">Cytoskeleton</location>
        <location evidence="3">Spindle pole</location>
    </subcellularLocation>
    <subcellularLocation>
        <location evidence="2">Mitochondrion outer membrane</location>
        <topology evidence="2">Single-pass membrane protein</topology>
    </subcellularLocation>
    <subcellularLocation>
        <location evidence="1">Nucleus</location>
    </subcellularLocation>
</comment>
<dbReference type="PANTHER" id="PTHR16056">
    <property type="entry name" value="REGULATOR OF MICROTUBULE DYNAMICS PROTEIN"/>
    <property type="match status" value="1"/>
</dbReference>
<keyword evidence="8" id="KW-0175">Coiled coil</keyword>
<dbReference type="Gene3D" id="1.25.40.10">
    <property type="entry name" value="Tetratricopeptide repeat domain"/>
    <property type="match status" value="1"/>
</dbReference>
<dbReference type="GO" id="GO:0097431">
    <property type="term" value="C:mitotic spindle pole"/>
    <property type="evidence" value="ECO:0007669"/>
    <property type="project" value="TreeGrafter"/>
</dbReference>
<dbReference type="PANTHER" id="PTHR16056:SF18">
    <property type="entry name" value="REGULATOR OF MICROTUBULE DYNAMICS PROTEIN 3"/>
    <property type="match status" value="1"/>
</dbReference>
<dbReference type="Proteomes" id="UP000515152">
    <property type="component" value="Chromosome 15"/>
</dbReference>
<evidence type="ECO:0000256" key="7">
    <source>
        <dbReference type="ARBA" id="ARBA00022989"/>
    </source>
</evidence>
<evidence type="ECO:0000256" key="13">
    <source>
        <dbReference type="ARBA" id="ARBA00038360"/>
    </source>
</evidence>
<dbReference type="GO" id="GO:0005741">
    <property type="term" value="C:mitochondrial outer membrane"/>
    <property type="evidence" value="ECO:0007669"/>
    <property type="project" value="UniProtKB-SubCell"/>
</dbReference>
<keyword evidence="9" id="KW-0496">Mitochondrion</keyword>
<keyword evidence="11" id="KW-0206">Cytoskeleton</keyword>
<evidence type="ECO:0000256" key="6">
    <source>
        <dbReference type="ARBA" id="ARBA00022787"/>
    </source>
</evidence>
<dbReference type="RefSeq" id="XP_012682105.2">
    <property type="nucleotide sequence ID" value="XM_012826651.3"/>
</dbReference>
<evidence type="ECO:0000256" key="1">
    <source>
        <dbReference type="ARBA" id="ARBA00004123"/>
    </source>
</evidence>
<feature type="compositionally biased region" description="Acidic residues" evidence="17">
    <location>
        <begin position="205"/>
        <end position="221"/>
    </location>
</feature>